<reference evidence="14" key="1">
    <citation type="submission" date="2017-06" db="EMBL/GenBank/DDBJ databases">
        <authorList>
            <person name="Varghese N."/>
            <person name="Submissions S."/>
        </authorList>
    </citation>
    <scope>NUCLEOTIDE SEQUENCE [LARGE SCALE GENOMIC DNA]</scope>
    <source>
        <strain evidence="14">DSM 137</strain>
    </source>
</reference>
<evidence type="ECO:0000256" key="7">
    <source>
        <dbReference type="ARBA" id="ARBA00022840"/>
    </source>
</evidence>
<dbReference type="Gene3D" id="1.10.287.130">
    <property type="match status" value="1"/>
</dbReference>
<keyword evidence="14" id="KW-1185">Reference proteome</keyword>
<dbReference type="Pfam" id="PF00989">
    <property type="entry name" value="PAS"/>
    <property type="match status" value="1"/>
</dbReference>
<keyword evidence="5" id="KW-0547">Nucleotide-binding</keyword>
<dbReference type="EC" id="2.7.13.3" evidence="2"/>
<feature type="transmembrane region" description="Helical" evidence="9">
    <location>
        <begin position="39"/>
        <end position="57"/>
    </location>
</feature>
<evidence type="ECO:0000259" key="12">
    <source>
        <dbReference type="PROSITE" id="PS50113"/>
    </source>
</evidence>
<keyword evidence="6" id="KW-0418">Kinase</keyword>
<dbReference type="Gene3D" id="3.30.565.10">
    <property type="entry name" value="Histidine kinase-like ATPase, C-terminal domain"/>
    <property type="match status" value="1"/>
</dbReference>
<dbReference type="GO" id="GO:0005524">
    <property type="term" value="F:ATP binding"/>
    <property type="evidence" value="ECO:0007669"/>
    <property type="project" value="UniProtKB-KW"/>
</dbReference>
<protein>
    <recommendedName>
        <fullName evidence="2">histidine kinase</fullName>
        <ecNumber evidence="2">2.7.13.3</ecNumber>
    </recommendedName>
</protein>
<dbReference type="InterPro" id="IPR001610">
    <property type="entry name" value="PAC"/>
</dbReference>
<dbReference type="SMART" id="SM00086">
    <property type="entry name" value="PAC"/>
    <property type="match status" value="2"/>
</dbReference>
<dbReference type="SUPFAM" id="SSF47384">
    <property type="entry name" value="Homodimeric domain of signal transducing histidine kinase"/>
    <property type="match status" value="1"/>
</dbReference>
<dbReference type="AlphaFoldDB" id="A0A212RTV7"/>
<dbReference type="PROSITE" id="PS50112">
    <property type="entry name" value="PAS"/>
    <property type="match status" value="1"/>
</dbReference>
<evidence type="ECO:0000256" key="4">
    <source>
        <dbReference type="ARBA" id="ARBA00022679"/>
    </source>
</evidence>
<feature type="transmembrane region" description="Helical" evidence="9">
    <location>
        <begin position="114"/>
        <end position="134"/>
    </location>
</feature>
<dbReference type="InterPro" id="IPR004358">
    <property type="entry name" value="Sig_transdc_His_kin-like_C"/>
</dbReference>
<evidence type="ECO:0000259" key="10">
    <source>
        <dbReference type="PROSITE" id="PS50109"/>
    </source>
</evidence>
<evidence type="ECO:0000313" key="14">
    <source>
        <dbReference type="Proteomes" id="UP000198418"/>
    </source>
</evidence>
<dbReference type="CDD" id="cd00082">
    <property type="entry name" value="HisKA"/>
    <property type="match status" value="1"/>
</dbReference>
<name>A0A212RTV7_RHOAC</name>
<feature type="domain" description="PAS" evidence="11">
    <location>
        <begin position="275"/>
        <end position="327"/>
    </location>
</feature>
<dbReference type="InterPro" id="IPR036890">
    <property type="entry name" value="HATPase_C_sf"/>
</dbReference>
<feature type="domain" description="Histidine kinase" evidence="10">
    <location>
        <begin position="421"/>
        <end position="624"/>
    </location>
</feature>
<dbReference type="PROSITE" id="PS50113">
    <property type="entry name" value="PAC"/>
    <property type="match status" value="1"/>
</dbReference>
<keyword evidence="9" id="KW-0812">Transmembrane</keyword>
<evidence type="ECO:0000256" key="5">
    <source>
        <dbReference type="ARBA" id="ARBA00022741"/>
    </source>
</evidence>
<dbReference type="PRINTS" id="PR00344">
    <property type="entry name" value="BCTRLSENSOR"/>
</dbReference>
<dbReference type="OrthoDB" id="226486at2"/>
<dbReference type="NCBIfam" id="TIGR00229">
    <property type="entry name" value="sensory_box"/>
    <property type="match status" value="2"/>
</dbReference>
<dbReference type="PANTHER" id="PTHR43065:SF10">
    <property type="entry name" value="PEROXIDE STRESS-ACTIVATED HISTIDINE KINASE MAK3"/>
    <property type="match status" value="1"/>
</dbReference>
<dbReference type="InterPro" id="IPR003594">
    <property type="entry name" value="HATPase_dom"/>
</dbReference>
<keyword evidence="9" id="KW-0472">Membrane</keyword>
<evidence type="ECO:0000256" key="9">
    <source>
        <dbReference type="SAM" id="Phobius"/>
    </source>
</evidence>
<dbReference type="PROSITE" id="PS50109">
    <property type="entry name" value="HIS_KIN"/>
    <property type="match status" value="1"/>
</dbReference>
<dbReference type="SMART" id="SM00091">
    <property type="entry name" value="PAS"/>
    <property type="match status" value="2"/>
</dbReference>
<dbReference type="InterPro" id="IPR000014">
    <property type="entry name" value="PAS"/>
</dbReference>
<feature type="domain" description="PAC" evidence="12">
    <location>
        <begin position="351"/>
        <end position="401"/>
    </location>
</feature>
<dbReference type="RefSeq" id="WP_141098452.1">
    <property type="nucleotide sequence ID" value="NZ_FYDG01000007.1"/>
</dbReference>
<keyword evidence="3" id="KW-0597">Phosphoprotein</keyword>
<dbReference type="Proteomes" id="UP000198418">
    <property type="component" value="Unassembled WGS sequence"/>
</dbReference>
<accession>A0A212RTV7</accession>
<keyword evidence="7" id="KW-0067">ATP-binding</keyword>
<evidence type="ECO:0000259" key="11">
    <source>
        <dbReference type="PROSITE" id="PS50112"/>
    </source>
</evidence>
<dbReference type="GO" id="GO:0006355">
    <property type="term" value="P:regulation of DNA-templated transcription"/>
    <property type="evidence" value="ECO:0007669"/>
    <property type="project" value="InterPro"/>
</dbReference>
<keyword evidence="9" id="KW-1133">Transmembrane helix</keyword>
<evidence type="ECO:0000256" key="8">
    <source>
        <dbReference type="ARBA" id="ARBA00023012"/>
    </source>
</evidence>
<dbReference type="CDD" id="cd00130">
    <property type="entry name" value="PAS"/>
    <property type="match status" value="2"/>
</dbReference>
<evidence type="ECO:0000256" key="2">
    <source>
        <dbReference type="ARBA" id="ARBA00012438"/>
    </source>
</evidence>
<proteinExistence type="predicted"/>
<dbReference type="Pfam" id="PF00512">
    <property type="entry name" value="HisKA"/>
    <property type="match status" value="1"/>
</dbReference>
<evidence type="ECO:0000313" key="13">
    <source>
        <dbReference type="EMBL" id="SNB75943.1"/>
    </source>
</evidence>
<feature type="transmembrane region" description="Helical" evidence="9">
    <location>
        <begin position="69"/>
        <end position="94"/>
    </location>
</feature>
<gene>
    <name evidence="13" type="ORF">SAMN06265338_10768</name>
</gene>
<dbReference type="InterPro" id="IPR013767">
    <property type="entry name" value="PAS_fold"/>
</dbReference>
<dbReference type="InterPro" id="IPR005467">
    <property type="entry name" value="His_kinase_dom"/>
</dbReference>
<evidence type="ECO:0000256" key="3">
    <source>
        <dbReference type="ARBA" id="ARBA00022553"/>
    </source>
</evidence>
<dbReference type="SUPFAM" id="SSF55874">
    <property type="entry name" value="ATPase domain of HSP90 chaperone/DNA topoisomerase II/histidine kinase"/>
    <property type="match status" value="1"/>
</dbReference>
<comment type="catalytic activity">
    <reaction evidence="1">
        <text>ATP + protein L-histidine = ADP + protein N-phospho-L-histidine.</text>
        <dbReference type="EC" id="2.7.13.3"/>
    </reaction>
</comment>
<dbReference type="InterPro" id="IPR036097">
    <property type="entry name" value="HisK_dim/P_sf"/>
</dbReference>
<keyword evidence="8" id="KW-0902">Two-component regulatory system</keyword>
<dbReference type="Gene3D" id="3.30.450.20">
    <property type="entry name" value="PAS domain"/>
    <property type="match status" value="2"/>
</dbReference>
<dbReference type="PANTHER" id="PTHR43065">
    <property type="entry name" value="SENSOR HISTIDINE KINASE"/>
    <property type="match status" value="1"/>
</dbReference>
<dbReference type="GO" id="GO:0000155">
    <property type="term" value="F:phosphorelay sensor kinase activity"/>
    <property type="evidence" value="ECO:0007669"/>
    <property type="project" value="InterPro"/>
</dbReference>
<dbReference type="Pfam" id="PF02518">
    <property type="entry name" value="HATPase_c"/>
    <property type="match status" value="1"/>
</dbReference>
<dbReference type="InterPro" id="IPR003661">
    <property type="entry name" value="HisK_dim/P_dom"/>
</dbReference>
<dbReference type="InterPro" id="IPR035965">
    <property type="entry name" value="PAS-like_dom_sf"/>
</dbReference>
<evidence type="ECO:0000256" key="1">
    <source>
        <dbReference type="ARBA" id="ARBA00000085"/>
    </source>
</evidence>
<dbReference type="EMBL" id="FYDG01000007">
    <property type="protein sequence ID" value="SNB75943.1"/>
    <property type="molecule type" value="Genomic_DNA"/>
</dbReference>
<sequence>MSAANVGEDATAARRSAATPSFVVAWLCRIAVWPRPLRIGAIAALALAGLAASLTLAPDLGDRLTHSLFMPALIAAALLLEIPSGVAVFAVALTAVHAPLFGPPLSPLAGWPDVLQLGAFVFNGVVLLLLARALQDLSRAKSEVDELDRINAEQLGHFIEQAPASMAMFDRDMRYLAASARWRDDFGLSRDIIGKSHYEVLPEIAGARKSIHARALAGEIVKCDRDRFDRLQGGTIWLRSEARPWRHPLDGVGGVLIYCEDISDRVAIRQALEDNERRLNAILNSAMEAIVTIDAEGRVISANPATCEVFGYAVPELLGQSIDLLTPAPLAGHFRYLEAYRSNRDGRIVGRRREVEGRRKDGTIFPLELTVSEAKDDSGAIFVGFMRDLSPIREERRRVEALRDELAHVVRLNEMGEVVAGLAHEVGQPIAAILNFSAACRRAPGAEAEMIGRIEAQARRAGEILKRLRGFIEKRPPTRETEDLAALIEEALQLWPSRLRAPVVFAPERSFEAVVDRIQIEQVVVNLLQNAEEALRMTSAPEIHISLAQLDPGHISVSVADNGVGVEPDAREKLFSAFYSTKMFGMGVGLSICRSIVEAHGGEIRFRPNQPRGAIFEFTLPTSNVPG</sequence>
<dbReference type="SMART" id="SM00387">
    <property type="entry name" value="HATPase_c"/>
    <property type="match status" value="1"/>
</dbReference>
<dbReference type="Pfam" id="PF08448">
    <property type="entry name" value="PAS_4"/>
    <property type="match status" value="1"/>
</dbReference>
<dbReference type="SUPFAM" id="SSF55785">
    <property type="entry name" value="PYP-like sensor domain (PAS domain)"/>
    <property type="match status" value="2"/>
</dbReference>
<dbReference type="InterPro" id="IPR013656">
    <property type="entry name" value="PAS_4"/>
</dbReference>
<keyword evidence="4" id="KW-0808">Transferase</keyword>
<evidence type="ECO:0000256" key="6">
    <source>
        <dbReference type="ARBA" id="ARBA00022777"/>
    </source>
</evidence>
<dbReference type="InterPro" id="IPR000700">
    <property type="entry name" value="PAS-assoc_C"/>
</dbReference>
<dbReference type="SMART" id="SM00388">
    <property type="entry name" value="HisKA"/>
    <property type="match status" value="1"/>
</dbReference>
<organism evidence="13 14">
    <name type="scientific">Rhodoblastus acidophilus</name>
    <name type="common">Rhodopseudomonas acidophila</name>
    <dbReference type="NCBI Taxonomy" id="1074"/>
    <lineage>
        <taxon>Bacteria</taxon>
        <taxon>Pseudomonadati</taxon>
        <taxon>Pseudomonadota</taxon>
        <taxon>Alphaproteobacteria</taxon>
        <taxon>Hyphomicrobiales</taxon>
        <taxon>Rhodoblastaceae</taxon>
        <taxon>Rhodoblastus</taxon>
    </lineage>
</organism>